<dbReference type="OrthoDB" id="9810085at2"/>
<dbReference type="STRING" id="525904.Tter_2637"/>
<dbReference type="RefSeq" id="WP_012876556.1">
    <property type="nucleotide sequence ID" value="NC_013526.1"/>
</dbReference>
<keyword evidence="3" id="KW-1185">Reference proteome</keyword>
<dbReference type="HOGENOM" id="CLU_132648_1_0_0"/>
<evidence type="ECO:0000313" key="3">
    <source>
        <dbReference type="Proteomes" id="UP000000323"/>
    </source>
</evidence>
<reference evidence="3" key="1">
    <citation type="journal article" date="2010" name="Stand. Genomic Sci.">
        <title>Complete genome sequence of 'Thermobaculum terrenum' type strain (YNP1).</title>
        <authorList>
            <person name="Kiss H."/>
            <person name="Cleland D."/>
            <person name="Lapidus A."/>
            <person name="Lucas S."/>
            <person name="Glavina Del Rio T."/>
            <person name="Nolan M."/>
            <person name="Tice H."/>
            <person name="Han C."/>
            <person name="Goodwin L."/>
            <person name="Pitluck S."/>
            <person name="Liolios K."/>
            <person name="Ivanova N."/>
            <person name="Mavromatis K."/>
            <person name="Ovchinnikova G."/>
            <person name="Pati A."/>
            <person name="Chen A."/>
            <person name="Palaniappan K."/>
            <person name="Land M."/>
            <person name="Hauser L."/>
            <person name="Chang Y."/>
            <person name="Jeffries C."/>
            <person name="Lu M."/>
            <person name="Brettin T."/>
            <person name="Detter J."/>
            <person name="Goker M."/>
            <person name="Tindall B."/>
            <person name="Beck B."/>
            <person name="McDermott T."/>
            <person name="Woyke T."/>
            <person name="Bristow J."/>
            <person name="Eisen J."/>
            <person name="Markowitz V."/>
            <person name="Hugenholtz P."/>
            <person name="Kyrpides N."/>
            <person name="Klenk H."/>
            <person name="Cheng J."/>
        </authorList>
    </citation>
    <scope>NUCLEOTIDE SEQUENCE [LARGE SCALE GENOMIC DNA]</scope>
    <source>
        <strain evidence="3">ATCC BAA-798 / YNP1</strain>
    </source>
</reference>
<proteinExistence type="predicted"/>
<dbReference type="KEGG" id="ttr:Tter_2637"/>
<keyword evidence="1" id="KW-0812">Transmembrane</keyword>
<dbReference type="AlphaFoldDB" id="D1CIF4"/>
<gene>
    <name evidence="2" type="ordered locus">Tter_2637</name>
</gene>
<dbReference type="Proteomes" id="UP000000323">
    <property type="component" value="Chromosome 2"/>
</dbReference>
<name>D1CIF4_THET1</name>
<dbReference type="EMBL" id="CP001826">
    <property type="protein sequence ID" value="ACZ43525.1"/>
    <property type="molecule type" value="Genomic_DNA"/>
</dbReference>
<evidence type="ECO:0000313" key="2">
    <source>
        <dbReference type="EMBL" id="ACZ43525.1"/>
    </source>
</evidence>
<sequence length="167" mass="18629">MERVDGLELEQDLRFQRREWLVEYAGRLLLLVAFLAGLLGILGGGPLSWGQARSADGRLLVRYPRFARLETPARMSLEVDGSATRDGRFSLALPRSYLDEVDISNIVPLPSSARSEEGYTVFEFQVGRGVTRPEVIFSFQFDRAGVASGEVLLNEGSRVSLKQIVWP</sequence>
<accession>D1CIF4</accession>
<keyword evidence="1" id="KW-1133">Transmembrane helix</keyword>
<dbReference type="eggNOG" id="ENOG5032Y72">
    <property type="taxonomic scope" value="Bacteria"/>
</dbReference>
<feature type="transmembrane region" description="Helical" evidence="1">
    <location>
        <begin position="28"/>
        <end position="49"/>
    </location>
</feature>
<evidence type="ECO:0000256" key="1">
    <source>
        <dbReference type="SAM" id="Phobius"/>
    </source>
</evidence>
<organism evidence="2 3">
    <name type="scientific">Thermobaculum terrenum (strain ATCC BAA-798 / CCMEE 7001 / YNP1)</name>
    <dbReference type="NCBI Taxonomy" id="525904"/>
    <lineage>
        <taxon>Bacteria</taxon>
        <taxon>Bacillati</taxon>
        <taxon>Chloroflexota</taxon>
        <taxon>Chloroflexia</taxon>
        <taxon>Candidatus Thermobaculales</taxon>
        <taxon>Candidatus Thermobaculaceae</taxon>
        <taxon>Thermobaculum</taxon>
    </lineage>
</organism>
<protein>
    <submittedName>
        <fullName evidence="2">Uncharacterized protein</fullName>
    </submittedName>
</protein>
<keyword evidence="1" id="KW-0472">Membrane</keyword>